<gene>
    <name evidence="2" type="ORF">RND71_031046</name>
</gene>
<keyword evidence="3" id="KW-1185">Reference proteome</keyword>
<feature type="region of interest" description="Disordered" evidence="1">
    <location>
        <begin position="527"/>
        <end position="576"/>
    </location>
</feature>
<name>A0AAE1RHJ1_9SOLA</name>
<feature type="compositionally biased region" description="Polar residues" evidence="1">
    <location>
        <begin position="14"/>
        <end position="31"/>
    </location>
</feature>
<reference evidence="2" key="1">
    <citation type="submission" date="2023-12" db="EMBL/GenBank/DDBJ databases">
        <title>Genome assembly of Anisodus tanguticus.</title>
        <authorList>
            <person name="Wang Y.-J."/>
        </authorList>
    </citation>
    <scope>NUCLEOTIDE SEQUENCE</scope>
    <source>
        <strain evidence="2">KB-2021</strain>
        <tissue evidence="2">Leaf</tissue>
    </source>
</reference>
<protein>
    <submittedName>
        <fullName evidence="2">Uncharacterized protein</fullName>
    </submittedName>
</protein>
<feature type="region of interest" description="Disordered" evidence="1">
    <location>
        <begin position="246"/>
        <end position="319"/>
    </location>
</feature>
<feature type="region of interest" description="Disordered" evidence="1">
    <location>
        <begin position="345"/>
        <end position="496"/>
    </location>
</feature>
<feature type="compositionally biased region" description="Basic and acidic residues" evidence="1">
    <location>
        <begin position="527"/>
        <end position="555"/>
    </location>
</feature>
<feature type="compositionally biased region" description="Acidic residues" evidence="1">
    <location>
        <begin position="294"/>
        <end position="312"/>
    </location>
</feature>
<feature type="compositionally biased region" description="Gly residues" evidence="1">
    <location>
        <begin position="97"/>
        <end position="112"/>
    </location>
</feature>
<evidence type="ECO:0000313" key="3">
    <source>
        <dbReference type="Proteomes" id="UP001291623"/>
    </source>
</evidence>
<feature type="compositionally biased region" description="Low complexity" evidence="1">
    <location>
        <begin position="354"/>
        <end position="371"/>
    </location>
</feature>
<dbReference type="EMBL" id="JAVYJV010000016">
    <property type="protein sequence ID" value="KAK4351733.1"/>
    <property type="molecule type" value="Genomic_DNA"/>
</dbReference>
<accession>A0AAE1RHJ1</accession>
<evidence type="ECO:0000313" key="2">
    <source>
        <dbReference type="EMBL" id="KAK4351733.1"/>
    </source>
</evidence>
<feature type="compositionally biased region" description="Low complexity" evidence="1">
    <location>
        <begin position="265"/>
        <end position="276"/>
    </location>
</feature>
<dbReference type="Proteomes" id="UP001291623">
    <property type="component" value="Unassembled WGS sequence"/>
</dbReference>
<sequence length="576" mass="60360">MVSNPPPSSSNPSQQAPISTTNAVIPTNWITVTGKNKKNKKQNQKPPTKPPGTVIPATGTVIPKPRAIGNTAQVSETVFPPKNDLPKISDAGNPTGILGGAGNPTGTLGGAGNLPETLPATTLAPGLHPTETLPAANEAAAVTIGKGMVSNPPPSSSNPSQQAPISTTNAVIPTNWITVTGKNKKNKKQNQKPPTKPSGTVIPATGTVIPKPRAIGNTVKVSETVFPPKNDLPKISDAGNPTGILGGAGNPTGNPIGTLGGAGNLPETLPATTPAPGHHPPETLPAANEADGDKVEEEEMEVEEKELGEDASVDQPGQIVVQEKEPSPIAIEAFFERVATAKATEVEIGKGKASIPTPSSSNPSQQNPIPTTNALIHAPSNNWTTVTRKNKKNKNQNPKPPSKVTGTRFAIGTVDSEPKAIGNTVQVSESIFRPKNTPPKISDAGNPTGILGGAGNPTGTLGDGDKVEEEEMEVEEKELGEDASVDQPGQIVVQEKEPSPIAIEAFFERVRAISAKKKKMFEWRCAREKEKARERNPYRIPGDHSKKQEKQESKPKTTLKSHWNSNSGDWNSDSGA</sequence>
<feature type="region of interest" description="Disordered" evidence="1">
    <location>
        <begin position="1"/>
        <end position="130"/>
    </location>
</feature>
<dbReference type="AlphaFoldDB" id="A0AAE1RHJ1"/>
<feature type="region of interest" description="Disordered" evidence="1">
    <location>
        <begin position="146"/>
        <end position="209"/>
    </location>
</feature>
<feature type="compositionally biased region" description="Polar residues" evidence="1">
    <location>
        <begin position="161"/>
        <end position="181"/>
    </location>
</feature>
<proteinExistence type="predicted"/>
<feature type="compositionally biased region" description="Low complexity" evidence="1">
    <location>
        <begin position="563"/>
        <end position="576"/>
    </location>
</feature>
<organism evidence="2 3">
    <name type="scientific">Anisodus tanguticus</name>
    <dbReference type="NCBI Taxonomy" id="243964"/>
    <lineage>
        <taxon>Eukaryota</taxon>
        <taxon>Viridiplantae</taxon>
        <taxon>Streptophyta</taxon>
        <taxon>Embryophyta</taxon>
        <taxon>Tracheophyta</taxon>
        <taxon>Spermatophyta</taxon>
        <taxon>Magnoliopsida</taxon>
        <taxon>eudicotyledons</taxon>
        <taxon>Gunneridae</taxon>
        <taxon>Pentapetalae</taxon>
        <taxon>asterids</taxon>
        <taxon>lamiids</taxon>
        <taxon>Solanales</taxon>
        <taxon>Solanaceae</taxon>
        <taxon>Solanoideae</taxon>
        <taxon>Hyoscyameae</taxon>
        <taxon>Anisodus</taxon>
    </lineage>
</organism>
<comment type="caution">
    <text evidence="2">The sequence shown here is derived from an EMBL/GenBank/DDBJ whole genome shotgun (WGS) entry which is preliminary data.</text>
</comment>
<evidence type="ECO:0000256" key="1">
    <source>
        <dbReference type="SAM" id="MobiDB-lite"/>
    </source>
</evidence>
<feature type="compositionally biased region" description="Acidic residues" evidence="1">
    <location>
        <begin position="466"/>
        <end position="484"/>
    </location>
</feature>